<evidence type="ECO:0000313" key="3">
    <source>
        <dbReference type="Proteomes" id="UP000614424"/>
    </source>
</evidence>
<dbReference type="Proteomes" id="UP000614424">
    <property type="component" value="Unassembled WGS sequence"/>
</dbReference>
<protein>
    <submittedName>
        <fullName evidence="2">Transposase</fullName>
    </submittedName>
</protein>
<sequence length="230" mass="26836">MPRQPRIVLPNCPHHIIQRGHNRQVVFAGDDDFLYYLDNLKEWKTELGCKVYAYCLMTNHVHLVINPGDNPENLGLLMKRVAGRQTRYVNKMKKRTGSLWEGRYKSSPIYANKYLLACCRYVELNPFHAGMVEDPGQYRWSSLPAKVGLKKQPWLDFDPFYLSLGNSPVERAEKYGAWLKETVPDSEWKLIREAVLRGQLTADKKFEKEMSIKLGRRMELRGPGRPRKKK</sequence>
<dbReference type="Gene3D" id="3.30.70.1290">
    <property type="entry name" value="Transposase IS200-like"/>
    <property type="match status" value="1"/>
</dbReference>
<comment type="caution">
    <text evidence="2">The sequence shown here is derived from an EMBL/GenBank/DDBJ whole genome shotgun (WGS) entry which is preliminary data.</text>
</comment>
<dbReference type="InterPro" id="IPR002686">
    <property type="entry name" value="Transposase_17"/>
</dbReference>
<organism evidence="2 3">
    <name type="scientific">Candidatus Desulfobia pelagia</name>
    <dbReference type="NCBI Taxonomy" id="2841692"/>
    <lineage>
        <taxon>Bacteria</taxon>
        <taxon>Pseudomonadati</taxon>
        <taxon>Thermodesulfobacteriota</taxon>
        <taxon>Desulfobulbia</taxon>
        <taxon>Desulfobulbales</taxon>
        <taxon>Desulfobulbaceae</taxon>
        <taxon>Candidatus Desulfobia</taxon>
    </lineage>
</organism>
<proteinExistence type="predicted"/>
<accession>A0A8J6TGG1</accession>
<dbReference type="InterPro" id="IPR036515">
    <property type="entry name" value="Transposase_17_sf"/>
</dbReference>
<feature type="domain" description="Transposase IS200-like" evidence="1">
    <location>
        <begin position="9"/>
        <end position="125"/>
    </location>
</feature>
<dbReference type="GO" id="GO:0003677">
    <property type="term" value="F:DNA binding"/>
    <property type="evidence" value="ECO:0007669"/>
    <property type="project" value="InterPro"/>
</dbReference>
<evidence type="ECO:0000313" key="2">
    <source>
        <dbReference type="EMBL" id="MBC8318713.1"/>
    </source>
</evidence>
<dbReference type="PANTHER" id="PTHR34322">
    <property type="entry name" value="TRANSPOSASE, Y1_TNP DOMAIN-CONTAINING"/>
    <property type="match status" value="1"/>
</dbReference>
<dbReference type="PANTHER" id="PTHR34322:SF2">
    <property type="entry name" value="TRANSPOSASE IS200-LIKE DOMAIN-CONTAINING PROTEIN"/>
    <property type="match status" value="1"/>
</dbReference>
<dbReference type="Pfam" id="PF01797">
    <property type="entry name" value="Y1_Tnp"/>
    <property type="match status" value="1"/>
</dbReference>
<dbReference type="AlphaFoldDB" id="A0A8J6TGG1"/>
<reference evidence="2 3" key="1">
    <citation type="submission" date="2020-08" db="EMBL/GenBank/DDBJ databases">
        <title>Bridging the membrane lipid divide: bacteria of the FCB group superphylum have the potential to synthesize archaeal ether lipids.</title>
        <authorList>
            <person name="Villanueva L."/>
            <person name="Von Meijenfeldt F.A.B."/>
            <person name="Westbye A.B."/>
            <person name="Yadav S."/>
            <person name="Hopmans E.C."/>
            <person name="Dutilh B.E."/>
            <person name="Sinninghe Damste J.S."/>
        </authorList>
    </citation>
    <scope>NUCLEOTIDE SEQUENCE [LARGE SCALE GENOMIC DNA]</scope>
    <source>
        <strain evidence="2">NIOZ-UU47</strain>
    </source>
</reference>
<dbReference type="GO" id="GO:0004803">
    <property type="term" value="F:transposase activity"/>
    <property type="evidence" value="ECO:0007669"/>
    <property type="project" value="InterPro"/>
</dbReference>
<dbReference type="SUPFAM" id="SSF143422">
    <property type="entry name" value="Transposase IS200-like"/>
    <property type="match status" value="1"/>
</dbReference>
<dbReference type="EMBL" id="JACNJZ010000181">
    <property type="protein sequence ID" value="MBC8318713.1"/>
    <property type="molecule type" value="Genomic_DNA"/>
</dbReference>
<dbReference type="SMART" id="SM01321">
    <property type="entry name" value="Y1_Tnp"/>
    <property type="match status" value="1"/>
</dbReference>
<name>A0A8J6TGG1_9BACT</name>
<evidence type="ECO:0000259" key="1">
    <source>
        <dbReference type="SMART" id="SM01321"/>
    </source>
</evidence>
<dbReference type="GO" id="GO:0006313">
    <property type="term" value="P:DNA transposition"/>
    <property type="evidence" value="ECO:0007669"/>
    <property type="project" value="InterPro"/>
</dbReference>
<gene>
    <name evidence="2" type="ORF">H8E41_12480</name>
</gene>